<name>A0A7U3UVH1_9ACTN</name>
<dbReference type="Proteomes" id="UP000595703">
    <property type="component" value="Chromosome"/>
</dbReference>
<reference evidence="2 3" key="2">
    <citation type="journal article" date="2011" name="J. Antibiot.">
        <title>Furaquinocins I and J: novel polyketide isoprenoid hybrid compounds from Streptomyces reveromyceticus SN-593.</title>
        <authorList>
            <person name="Panthee S."/>
            <person name="Takahashi S."/>
            <person name="Takagi H."/>
            <person name="Nogawa T."/>
            <person name="Oowada E."/>
            <person name="Uramoto M."/>
            <person name="Osada H."/>
        </authorList>
    </citation>
    <scope>NUCLEOTIDE SEQUENCE [LARGE SCALE GENOMIC DNA]</scope>
    <source>
        <strain evidence="2 3">SN-593</strain>
    </source>
</reference>
<reference evidence="2 3" key="3">
    <citation type="journal article" date="2011" name="Nat. Chem. Biol.">
        <title>Reveromycin A biosynthesis uses RevG and RevJ for stereospecific spiroacetal formation.</title>
        <authorList>
            <person name="Takahashi S."/>
            <person name="Toyoda A."/>
            <person name="Sekiyama Y."/>
            <person name="Takagi H."/>
            <person name="Nogawa T."/>
            <person name="Uramoto M."/>
            <person name="Suzuki R."/>
            <person name="Koshino H."/>
            <person name="Kumano T."/>
            <person name="Panthee S."/>
            <person name="Dairi T."/>
            <person name="Ishikawa J."/>
            <person name="Ikeda H."/>
            <person name="Sakaki Y."/>
            <person name="Osada H."/>
        </authorList>
    </citation>
    <scope>NUCLEOTIDE SEQUENCE [LARGE SCALE GENOMIC DNA]</scope>
    <source>
        <strain evidence="2 3">SN-593</strain>
    </source>
</reference>
<evidence type="ECO:0000313" key="3">
    <source>
        <dbReference type="Proteomes" id="UP000595703"/>
    </source>
</evidence>
<evidence type="ECO:0000259" key="1">
    <source>
        <dbReference type="Pfam" id="PF14062"/>
    </source>
</evidence>
<reference evidence="2 3" key="4">
    <citation type="journal article" date="2020" name="Sci. Rep.">
        <title>beta-carboline chemical signals induce reveromycin production through a LuxR family regulator in Streptomyces sp. SN-593.</title>
        <authorList>
            <person name="Panthee S."/>
            <person name="Kito N."/>
            <person name="Hayashi T."/>
            <person name="Shimizu T."/>
            <person name="Ishikawa J."/>
            <person name="Hamamoto H."/>
            <person name="Osada H."/>
            <person name="Takahashi S."/>
        </authorList>
    </citation>
    <scope>NUCLEOTIDE SEQUENCE [LARGE SCALE GENOMIC DNA]</scope>
    <source>
        <strain evidence="2 3">SN-593</strain>
    </source>
</reference>
<dbReference type="KEGG" id="arev:RVR_5968"/>
<proteinExistence type="predicted"/>
<organism evidence="2 3">
    <name type="scientific">Actinacidiphila reveromycinica</name>
    <dbReference type="NCBI Taxonomy" id="659352"/>
    <lineage>
        <taxon>Bacteria</taxon>
        <taxon>Bacillati</taxon>
        <taxon>Actinomycetota</taxon>
        <taxon>Actinomycetes</taxon>
        <taxon>Kitasatosporales</taxon>
        <taxon>Streptomycetaceae</taxon>
        <taxon>Actinacidiphila</taxon>
    </lineage>
</organism>
<feature type="domain" description="DUF4253" evidence="1">
    <location>
        <begin position="182"/>
        <end position="288"/>
    </location>
</feature>
<sequence>MAMLPNPLPRLTDDPSGAALGLRLPPGRLVGDGDDGEHEPLLWQADAPADAGSWARLAPARAVGLLPLLLECGEIPGLEDVADWELDPGAMSYPGHHDAEEYLAGAWPPAVGEEGAADPGGDGAQGDAGLADWAAPFGADFPGLAPALLTAADAAAGRPDAVAAELAAALTASGRLHDPRAALVYARRSADIPAAIGWNGPANHVGDVALLCAVLRSWEDRFGLRVVALGFSTLVAALAAPPITVEEAEAVAAEHLAFCPDTVEQGPDTLRGYAKTLVGERVWTFWWD</sequence>
<dbReference type="InterPro" id="IPR025349">
    <property type="entry name" value="DUF4253"/>
</dbReference>
<dbReference type="Pfam" id="PF14062">
    <property type="entry name" value="DUF4253"/>
    <property type="match status" value="1"/>
</dbReference>
<dbReference type="EMBL" id="AP018365">
    <property type="protein sequence ID" value="BBA99376.1"/>
    <property type="molecule type" value="Genomic_DNA"/>
</dbReference>
<protein>
    <recommendedName>
        <fullName evidence="1">DUF4253 domain-containing protein</fullName>
    </recommendedName>
</protein>
<gene>
    <name evidence="2" type="ORF">RVR_5968</name>
</gene>
<accession>A0A7U3UVH1</accession>
<evidence type="ECO:0000313" key="2">
    <source>
        <dbReference type="EMBL" id="BBA99376.1"/>
    </source>
</evidence>
<reference evidence="2 3" key="1">
    <citation type="journal article" date="2010" name="J. Bacteriol.">
        <title>Biochemical characterization of a novel indole prenyltransferase from Streptomyces sp. SN-593.</title>
        <authorList>
            <person name="Takahashi S."/>
            <person name="Takagi H."/>
            <person name="Toyoda A."/>
            <person name="Uramoto M."/>
            <person name="Nogawa T."/>
            <person name="Ueki M."/>
            <person name="Sakaki Y."/>
            <person name="Osada H."/>
        </authorList>
    </citation>
    <scope>NUCLEOTIDE SEQUENCE [LARGE SCALE GENOMIC DNA]</scope>
    <source>
        <strain evidence="2 3">SN-593</strain>
    </source>
</reference>
<dbReference type="AlphaFoldDB" id="A0A7U3UVH1"/>
<keyword evidence="3" id="KW-1185">Reference proteome</keyword>
<dbReference type="RefSeq" id="WP_202235377.1">
    <property type="nucleotide sequence ID" value="NZ_AP018365.1"/>
</dbReference>